<reference evidence="1" key="1">
    <citation type="submission" date="2021-03" db="EMBL/GenBank/DDBJ databases">
        <authorList>
            <person name="Tran Van P."/>
        </authorList>
    </citation>
    <scope>NUCLEOTIDE SEQUENCE</scope>
</reference>
<dbReference type="EMBL" id="CAJPIN010069172">
    <property type="protein sequence ID" value="CAG2067445.1"/>
    <property type="molecule type" value="Genomic_DNA"/>
</dbReference>
<keyword evidence="2" id="KW-1185">Reference proteome</keyword>
<feature type="non-terminal residue" evidence="1">
    <location>
        <position position="1"/>
    </location>
</feature>
<accession>A0ABN7PI44</accession>
<evidence type="ECO:0000313" key="1">
    <source>
        <dbReference type="EMBL" id="CAG2067445.1"/>
    </source>
</evidence>
<gene>
    <name evidence="1" type="ORF">TPAB3V08_LOCUS14388</name>
</gene>
<name>A0ABN7PI44_TIMPD</name>
<dbReference type="Proteomes" id="UP001153148">
    <property type="component" value="Unassembled WGS sequence"/>
</dbReference>
<organism evidence="1 2">
    <name type="scientific">Timema podura</name>
    <name type="common">Walking stick</name>
    <dbReference type="NCBI Taxonomy" id="61482"/>
    <lineage>
        <taxon>Eukaryota</taxon>
        <taxon>Metazoa</taxon>
        <taxon>Ecdysozoa</taxon>
        <taxon>Arthropoda</taxon>
        <taxon>Hexapoda</taxon>
        <taxon>Insecta</taxon>
        <taxon>Pterygota</taxon>
        <taxon>Neoptera</taxon>
        <taxon>Polyneoptera</taxon>
        <taxon>Phasmatodea</taxon>
        <taxon>Timematodea</taxon>
        <taxon>Timematoidea</taxon>
        <taxon>Timematidae</taxon>
        <taxon>Timema</taxon>
    </lineage>
</organism>
<comment type="caution">
    <text evidence="1">The sequence shown here is derived from an EMBL/GenBank/DDBJ whole genome shotgun (WGS) entry which is preliminary data.</text>
</comment>
<sequence>SNMRQHMMNLLREAHPDDAIHDVEFQVGPTLRTFPAHRFMIIVSQRTAGQDGIRVFRRGEGSEGVTRRGLWYRSSLSHPFSWANTMLHVVFSVCLCPDIAVCLDNPCYYRRIVPVDGTRRHEHEVRVERIPGLIPGALCESMSGMRIPKSNNIKTSLTKNDDMLDNERNLESLSAFAVYSAESARKKVKSKQKKVSAVKSPDEENVCSVCDPVRLAQEAAKKFGLSTLHKKLEGVRYANFDLIFLET</sequence>
<protein>
    <recommendedName>
        <fullName evidence="3">BTB/POZ domain-containing protein</fullName>
    </recommendedName>
</protein>
<evidence type="ECO:0000313" key="2">
    <source>
        <dbReference type="Proteomes" id="UP001153148"/>
    </source>
</evidence>
<proteinExistence type="predicted"/>
<evidence type="ECO:0008006" key="3">
    <source>
        <dbReference type="Google" id="ProtNLM"/>
    </source>
</evidence>